<dbReference type="STRING" id="119000.SAMN05661010_01253"/>
<dbReference type="EMBL" id="FNGI01000002">
    <property type="protein sequence ID" value="SDL26280.1"/>
    <property type="molecule type" value="Genomic_DNA"/>
</dbReference>
<evidence type="ECO:0000256" key="1">
    <source>
        <dbReference type="ARBA" id="ARBA00006987"/>
    </source>
</evidence>
<keyword evidence="2" id="KW-0732">Signal</keyword>
<evidence type="ECO:0000313" key="3">
    <source>
        <dbReference type="EMBL" id="SDL26280.1"/>
    </source>
</evidence>
<dbReference type="PANTHER" id="PTHR42928">
    <property type="entry name" value="TRICARBOXYLATE-BINDING PROTEIN"/>
    <property type="match status" value="1"/>
</dbReference>
<dbReference type="RefSeq" id="WP_089726598.1">
    <property type="nucleotide sequence ID" value="NZ_FNGI01000002.1"/>
</dbReference>
<dbReference type="Pfam" id="PF03401">
    <property type="entry name" value="TctC"/>
    <property type="match status" value="1"/>
</dbReference>
<feature type="chain" id="PRO_5011695918" evidence="2">
    <location>
        <begin position="27"/>
        <end position="324"/>
    </location>
</feature>
<dbReference type="OrthoDB" id="5171643at2"/>
<gene>
    <name evidence="3" type="ORF">SAMN05661010_01253</name>
</gene>
<dbReference type="PIRSF" id="PIRSF017082">
    <property type="entry name" value="YflP"/>
    <property type="match status" value="1"/>
</dbReference>
<evidence type="ECO:0000313" key="4">
    <source>
        <dbReference type="Proteomes" id="UP000198654"/>
    </source>
</evidence>
<feature type="signal peptide" evidence="2">
    <location>
        <begin position="1"/>
        <end position="26"/>
    </location>
</feature>
<dbReference type="AlphaFoldDB" id="A0A1G9IMC1"/>
<proteinExistence type="inferred from homology"/>
<dbReference type="CDD" id="cd07012">
    <property type="entry name" value="PBP2_Bug_TTT"/>
    <property type="match status" value="1"/>
</dbReference>
<comment type="similarity">
    <text evidence="1">Belongs to the UPF0065 (bug) family.</text>
</comment>
<sequence>MTFKTTSRALSAGLIALGLSFGVAHAAYPEKPIQLIVPWSAGGGTDAIARQLASGLQEQLGQPVNVVNRTGGGGIVGHTTMAMAEPDGYTLGLVTAEISTYRNIGTSDISYEDLTPIAMINFDSAAFNVGAESEWDTLDQALADIKANPGEYTVSGSGPGAAYHLAFSGFLDQQGIDPTSVALVPSEGAAPGFQELAAGGVDIVFSSLPEAESMRKAGRVDTLAVFSEERLEAFPDVPTAEELTGQPWAAGTWRGLAGPKGLPEDIVETLAEATHKVWESEQFQSFMEQRGFGTQWRGPQAFGEFMAQEDEQNGKIIDKLGLAQ</sequence>
<dbReference type="Gene3D" id="3.40.190.150">
    <property type="entry name" value="Bordetella uptake gene, domain 1"/>
    <property type="match status" value="1"/>
</dbReference>
<dbReference type="Proteomes" id="UP000198654">
    <property type="component" value="Unassembled WGS sequence"/>
</dbReference>
<dbReference type="Gene3D" id="3.40.190.10">
    <property type="entry name" value="Periplasmic binding protein-like II"/>
    <property type="match status" value="1"/>
</dbReference>
<protein>
    <submittedName>
        <fullName evidence="3">Tripartite-type tricarboxylate transporter, receptor component TctC</fullName>
    </submittedName>
</protein>
<dbReference type="SUPFAM" id="SSF53850">
    <property type="entry name" value="Periplasmic binding protein-like II"/>
    <property type="match status" value="1"/>
</dbReference>
<organism evidence="3 4">
    <name type="scientific">Modicisalibacter muralis</name>
    <dbReference type="NCBI Taxonomy" id="119000"/>
    <lineage>
        <taxon>Bacteria</taxon>
        <taxon>Pseudomonadati</taxon>
        <taxon>Pseudomonadota</taxon>
        <taxon>Gammaproteobacteria</taxon>
        <taxon>Oceanospirillales</taxon>
        <taxon>Halomonadaceae</taxon>
        <taxon>Modicisalibacter</taxon>
    </lineage>
</organism>
<dbReference type="PANTHER" id="PTHR42928:SF5">
    <property type="entry name" value="BLR1237 PROTEIN"/>
    <property type="match status" value="1"/>
</dbReference>
<evidence type="ECO:0000256" key="2">
    <source>
        <dbReference type="SAM" id="SignalP"/>
    </source>
</evidence>
<dbReference type="InterPro" id="IPR005064">
    <property type="entry name" value="BUG"/>
</dbReference>
<keyword evidence="3" id="KW-0675">Receptor</keyword>
<reference evidence="3 4" key="1">
    <citation type="submission" date="2016-10" db="EMBL/GenBank/DDBJ databases">
        <authorList>
            <person name="de Groot N.N."/>
        </authorList>
    </citation>
    <scope>NUCLEOTIDE SEQUENCE [LARGE SCALE GENOMIC DNA]</scope>
    <source>
        <strain evidence="3 4">DSM 14789</strain>
    </source>
</reference>
<keyword evidence="4" id="KW-1185">Reference proteome</keyword>
<dbReference type="InterPro" id="IPR042100">
    <property type="entry name" value="Bug_dom1"/>
</dbReference>
<accession>A0A1G9IMC1</accession>
<name>A0A1G9IMC1_9GAMM</name>